<sequence>MQCNHRHNQWDELQNYSLVLGKFLQFSKVHGRHLKLVLDHFVICYLALVIQRLFEYYLHQKGKNYSTEKIQGAIRSATITKLNVDEREIFIKNKADDVFSDILSPLDLKDIPAYGQKDKRTNAYLQKNKKLLKNTIIQLF</sequence>
<dbReference type="EMBL" id="JBBYAK010000001">
    <property type="protein sequence ID" value="MEL3958969.1"/>
    <property type="molecule type" value="Genomic_DNA"/>
</dbReference>
<keyword evidence="2" id="KW-1185">Reference proteome</keyword>
<dbReference type="Proteomes" id="UP001459714">
    <property type="component" value="Unassembled WGS sequence"/>
</dbReference>
<dbReference type="RefSeq" id="WP_251246455.1">
    <property type="nucleotide sequence ID" value="NZ_CP150143.1"/>
</dbReference>
<name>A0ABU9K339_9BACI</name>
<evidence type="ECO:0000313" key="1">
    <source>
        <dbReference type="EMBL" id="MEL3958969.1"/>
    </source>
</evidence>
<evidence type="ECO:0008006" key="3">
    <source>
        <dbReference type="Google" id="ProtNLM"/>
    </source>
</evidence>
<protein>
    <recommendedName>
        <fullName evidence="3">Transposase</fullName>
    </recommendedName>
</protein>
<proteinExistence type="predicted"/>
<reference evidence="1 2" key="1">
    <citation type="submission" date="2024-03" db="EMBL/GenBank/DDBJ databases">
        <title>Bacilli Hybrid Assemblies.</title>
        <authorList>
            <person name="Kovac J."/>
        </authorList>
    </citation>
    <scope>NUCLEOTIDE SEQUENCE [LARGE SCALE GENOMIC DNA]</scope>
    <source>
        <strain evidence="1 2">FSL M8-0022</strain>
    </source>
</reference>
<accession>A0ABU9K339</accession>
<evidence type="ECO:0000313" key="2">
    <source>
        <dbReference type="Proteomes" id="UP001459714"/>
    </source>
</evidence>
<gene>
    <name evidence="1" type="ORF">NST17_17580</name>
</gene>
<organism evidence="1 2">
    <name type="scientific">Caldifermentibacillus hisashii</name>
    <dbReference type="NCBI Taxonomy" id="996558"/>
    <lineage>
        <taxon>Bacteria</taxon>
        <taxon>Bacillati</taxon>
        <taxon>Bacillota</taxon>
        <taxon>Bacilli</taxon>
        <taxon>Bacillales</taxon>
        <taxon>Bacillaceae</taxon>
        <taxon>Caldifermentibacillus</taxon>
    </lineage>
</organism>
<comment type="caution">
    <text evidence="1">The sequence shown here is derived from an EMBL/GenBank/DDBJ whole genome shotgun (WGS) entry which is preliminary data.</text>
</comment>